<organism evidence="2 3">
    <name type="scientific">Candidatus Fervidibacter japonicus</name>
    <dbReference type="NCBI Taxonomy" id="2035412"/>
    <lineage>
        <taxon>Bacteria</taxon>
        <taxon>Candidatus Fervidibacterota</taxon>
        <taxon>Candidatus Fervidibacter</taxon>
    </lineage>
</organism>
<dbReference type="InterPro" id="IPR035681">
    <property type="entry name" value="ComA-like_MBL"/>
</dbReference>
<feature type="domain" description="Metallo-beta-lactamase" evidence="1">
    <location>
        <begin position="39"/>
        <end position="250"/>
    </location>
</feature>
<dbReference type="SUPFAM" id="SSF56281">
    <property type="entry name" value="Metallo-hydrolase/oxidoreductase"/>
    <property type="match status" value="1"/>
</dbReference>
<reference evidence="3" key="1">
    <citation type="submission" date="2017-09" db="EMBL/GenBank/DDBJ databases">
        <title>Metaegenomics of thermophilic ammonia-oxidizing enrichment culture.</title>
        <authorList>
            <person name="Kato S."/>
            <person name="Suzuki K."/>
        </authorList>
    </citation>
    <scope>NUCLEOTIDE SEQUENCE [LARGE SCALE GENOMIC DNA]</scope>
</reference>
<sequence length="295" mass="32073">MRLRQLVLWGLVLLAGWLALTAWREWHPRAAFAFLAVGQGKCIVIIAPNGKTLLVDGGSHSYGDPMRGQQVAERVVLPSLRRLGVQQINAVLVTHPHEDHCNAIPTVAREMPPALFWQPAATLADASYLAVETTMRAVGARTVRLQRGQRLWLDARHGVVAEVLGPPPNMPAVVGQSDANEASAVVRVRFGRVSVLLTGDAGETAQRWLLRSGVDLRSTVLDVPHHGSRHVMAEFLRAVRPAVAVISVGRNNPFGHPAPSTLMFLQALNATIWRTDQQGGLVVWTDGTGWRLAGL</sequence>
<accession>A0A2H5XBM6</accession>
<protein>
    <submittedName>
        <fullName evidence="2">ComE operon protein 3</fullName>
    </submittedName>
</protein>
<dbReference type="Pfam" id="PF00753">
    <property type="entry name" value="Lactamase_B"/>
    <property type="match status" value="1"/>
</dbReference>
<dbReference type="PANTHER" id="PTHR30619:SF1">
    <property type="entry name" value="RECOMBINATION PROTEIN 2"/>
    <property type="match status" value="1"/>
</dbReference>
<evidence type="ECO:0000313" key="3">
    <source>
        <dbReference type="Proteomes" id="UP000236173"/>
    </source>
</evidence>
<dbReference type="Gene3D" id="3.60.15.10">
    <property type="entry name" value="Ribonuclease Z/Hydroxyacylglutathione hydrolase-like"/>
    <property type="match status" value="1"/>
</dbReference>
<proteinExistence type="predicted"/>
<gene>
    <name evidence="2" type="primary">comEC</name>
    <name evidence="2" type="ORF">HRbin17_01030</name>
</gene>
<name>A0A2H5XBM6_9BACT</name>
<dbReference type="Proteomes" id="UP000236173">
    <property type="component" value="Unassembled WGS sequence"/>
</dbReference>
<dbReference type="InterPro" id="IPR001279">
    <property type="entry name" value="Metallo-B-lactamas"/>
</dbReference>
<comment type="caution">
    <text evidence="2">The sequence shown here is derived from an EMBL/GenBank/DDBJ whole genome shotgun (WGS) entry which is preliminary data.</text>
</comment>
<dbReference type="InterPro" id="IPR052159">
    <property type="entry name" value="Competence_DNA_uptake"/>
</dbReference>
<evidence type="ECO:0000313" key="2">
    <source>
        <dbReference type="EMBL" id="GBC98517.1"/>
    </source>
</evidence>
<dbReference type="CDD" id="cd07731">
    <property type="entry name" value="ComA-like_MBL-fold"/>
    <property type="match status" value="1"/>
</dbReference>
<dbReference type="InterPro" id="IPR036866">
    <property type="entry name" value="RibonucZ/Hydroxyglut_hydro"/>
</dbReference>
<evidence type="ECO:0000259" key="1">
    <source>
        <dbReference type="SMART" id="SM00849"/>
    </source>
</evidence>
<dbReference type="AlphaFoldDB" id="A0A2H5XBM6"/>
<dbReference type="SMART" id="SM00849">
    <property type="entry name" value="Lactamase_B"/>
    <property type="match status" value="1"/>
</dbReference>
<dbReference type="EMBL" id="BEHT01000011">
    <property type="protein sequence ID" value="GBC98517.1"/>
    <property type="molecule type" value="Genomic_DNA"/>
</dbReference>
<dbReference type="PANTHER" id="PTHR30619">
    <property type="entry name" value="DNA INTERNALIZATION/COMPETENCE PROTEIN COMEC/REC2"/>
    <property type="match status" value="1"/>
</dbReference>